<evidence type="ECO:0000313" key="2">
    <source>
        <dbReference type="Proteomes" id="UP000661280"/>
    </source>
</evidence>
<dbReference type="RefSeq" id="XP_041548858.1">
    <property type="nucleotide sequence ID" value="XM_041681969.1"/>
</dbReference>
<protein>
    <submittedName>
        <fullName evidence="1">Uncharacterized protein</fullName>
    </submittedName>
</protein>
<dbReference type="KEGG" id="aluc:AKAW2_80897A"/>
<dbReference type="GeneID" id="64966417"/>
<dbReference type="Proteomes" id="UP000661280">
    <property type="component" value="Chromosome 8"/>
</dbReference>
<dbReference type="EMBL" id="AP024432">
    <property type="protein sequence ID" value="BCS05096.1"/>
    <property type="molecule type" value="Genomic_DNA"/>
</dbReference>
<sequence>MFPNIFCINYLSLTLFYCLSFFTLSSFLVSCLDSLFCRVKLFSLCILIFSHEESLGIDQPTCFDMTHNFPVSNISTVSSFFLFPLCKLHTAEHSPTTSGFLIQPHSLTDYISFLALSTSFGLAYIVWLFGIVGPLFDCIHGREQRLVRVSRFERLNSVGVSPLMFCFFLFFKRIPLISLSSSFL</sequence>
<organism evidence="1 2">
    <name type="scientific">Aspergillus kawachii</name>
    <name type="common">White koji mold</name>
    <name type="synonym">Aspergillus awamori var. kawachi</name>
    <dbReference type="NCBI Taxonomy" id="1069201"/>
    <lineage>
        <taxon>Eukaryota</taxon>
        <taxon>Fungi</taxon>
        <taxon>Dikarya</taxon>
        <taxon>Ascomycota</taxon>
        <taxon>Pezizomycotina</taxon>
        <taxon>Eurotiomycetes</taxon>
        <taxon>Eurotiomycetidae</taxon>
        <taxon>Eurotiales</taxon>
        <taxon>Aspergillaceae</taxon>
        <taxon>Aspergillus</taxon>
        <taxon>Aspergillus subgen. Circumdati</taxon>
    </lineage>
</organism>
<name>A0A7R7X8G6_ASPKA</name>
<evidence type="ECO:0000313" key="1">
    <source>
        <dbReference type="EMBL" id="BCS05096.1"/>
    </source>
</evidence>
<reference evidence="1" key="2">
    <citation type="submission" date="2021-02" db="EMBL/GenBank/DDBJ databases">
        <title>Aspergillus luchuensis mut. kawachii IFO 4304 genome sequence.</title>
        <authorList>
            <person name="Mori K."/>
            <person name="Kadooka C."/>
            <person name="Goto M."/>
            <person name="Futagami T."/>
        </authorList>
    </citation>
    <scope>NUCLEOTIDE SEQUENCE</scope>
    <source>
        <strain evidence="1">IFO 4308</strain>
    </source>
</reference>
<reference evidence="1" key="1">
    <citation type="submission" date="2021-01" db="EMBL/GenBank/DDBJ databases">
        <authorList>
            <consortium name="Aspergillus luchuensis mut. kawachii IFO 4304 genome sequencing consortium"/>
            <person name="Kazuki M."/>
            <person name="Futagami T."/>
        </authorList>
    </citation>
    <scope>NUCLEOTIDE SEQUENCE</scope>
    <source>
        <strain evidence="1">IFO 4308</strain>
    </source>
</reference>
<accession>A0A7R7X8G6</accession>
<dbReference type="AlphaFoldDB" id="A0A7R7X8G6"/>
<keyword evidence="2" id="KW-1185">Reference proteome</keyword>
<proteinExistence type="predicted"/>
<gene>
    <name evidence="1" type="ORF">AKAW2_80897A</name>
</gene>